<keyword evidence="11 15" id="KW-0547">Nucleotide-binding</keyword>
<dbReference type="InterPro" id="IPR005904">
    <property type="entry name" value="Hxn_phspho_trans"/>
</dbReference>
<protein>
    <recommendedName>
        <fullName evidence="5 15">Hypoxanthine phosphoribosyltransferase</fullName>
        <ecNumber evidence="5 15">2.4.2.8</ecNumber>
    </recommendedName>
</protein>
<comment type="subcellular location">
    <subcellularLocation>
        <location evidence="2 15">Cytoplasm</location>
    </subcellularLocation>
</comment>
<evidence type="ECO:0000256" key="10">
    <source>
        <dbReference type="ARBA" id="ARBA00022726"/>
    </source>
</evidence>
<dbReference type="GO" id="GO:0006166">
    <property type="term" value="P:purine ribonucleoside salvage"/>
    <property type="evidence" value="ECO:0007669"/>
    <property type="project" value="UniProtKB-KW"/>
</dbReference>
<evidence type="ECO:0000256" key="9">
    <source>
        <dbReference type="ARBA" id="ARBA00022723"/>
    </source>
</evidence>
<dbReference type="GO" id="GO:0032264">
    <property type="term" value="P:IMP salvage"/>
    <property type="evidence" value="ECO:0007669"/>
    <property type="project" value="UniProtKB-UniPathway"/>
</dbReference>
<evidence type="ECO:0000256" key="1">
    <source>
        <dbReference type="ARBA" id="ARBA00001946"/>
    </source>
</evidence>
<dbReference type="GO" id="GO:0046100">
    <property type="term" value="P:hypoxanthine metabolic process"/>
    <property type="evidence" value="ECO:0007669"/>
    <property type="project" value="TreeGrafter"/>
</dbReference>
<dbReference type="EMBL" id="AP018694">
    <property type="protein sequence ID" value="BBE19310.1"/>
    <property type="molecule type" value="Genomic_DNA"/>
</dbReference>
<evidence type="ECO:0000256" key="13">
    <source>
        <dbReference type="ARBA" id="ARBA00048811"/>
    </source>
</evidence>
<dbReference type="InterPro" id="IPR029057">
    <property type="entry name" value="PRTase-like"/>
</dbReference>
<dbReference type="PANTHER" id="PTHR43340:SF1">
    <property type="entry name" value="HYPOXANTHINE PHOSPHORIBOSYLTRANSFERASE"/>
    <property type="match status" value="1"/>
</dbReference>
<keyword evidence="7 15" id="KW-0328">Glycosyltransferase</keyword>
<evidence type="ECO:0000313" key="18">
    <source>
        <dbReference type="Proteomes" id="UP001193389"/>
    </source>
</evidence>
<evidence type="ECO:0000256" key="2">
    <source>
        <dbReference type="ARBA" id="ARBA00004496"/>
    </source>
</evidence>
<accession>A0A5K7SCL4</accession>
<dbReference type="GO" id="GO:0000166">
    <property type="term" value="F:nucleotide binding"/>
    <property type="evidence" value="ECO:0007669"/>
    <property type="project" value="UniProtKB-KW"/>
</dbReference>
<dbReference type="InterPro" id="IPR050408">
    <property type="entry name" value="HGPRT"/>
</dbReference>
<dbReference type="Proteomes" id="UP001193389">
    <property type="component" value="Chromosome"/>
</dbReference>
<evidence type="ECO:0000256" key="7">
    <source>
        <dbReference type="ARBA" id="ARBA00022676"/>
    </source>
</evidence>
<dbReference type="PANTHER" id="PTHR43340">
    <property type="entry name" value="HYPOXANTHINE-GUANINE PHOSPHORIBOSYLTRANSFERASE"/>
    <property type="match status" value="1"/>
</dbReference>
<dbReference type="GO" id="GO:0004422">
    <property type="term" value="F:hypoxanthine phosphoribosyltransferase activity"/>
    <property type="evidence" value="ECO:0007669"/>
    <property type="project" value="InterPro"/>
</dbReference>
<dbReference type="EC" id="2.4.2.8" evidence="5 15"/>
<comment type="catalytic activity">
    <reaction evidence="13">
        <text>GMP + diphosphate = guanine + 5-phospho-alpha-D-ribose 1-diphosphate</text>
        <dbReference type="Rhea" id="RHEA:25424"/>
        <dbReference type="ChEBI" id="CHEBI:16235"/>
        <dbReference type="ChEBI" id="CHEBI:33019"/>
        <dbReference type="ChEBI" id="CHEBI:58017"/>
        <dbReference type="ChEBI" id="CHEBI:58115"/>
        <dbReference type="EC" id="2.4.2.8"/>
    </reaction>
    <physiologicalReaction direction="right-to-left" evidence="13">
        <dbReference type="Rhea" id="RHEA:25426"/>
    </physiologicalReaction>
</comment>
<evidence type="ECO:0000256" key="4">
    <source>
        <dbReference type="ARBA" id="ARBA00008391"/>
    </source>
</evidence>
<feature type="domain" description="Phosphoribosyltransferase" evidence="16">
    <location>
        <begin position="20"/>
        <end position="164"/>
    </location>
</feature>
<dbReference type="CDD" id="cd06223">
    <property type="entry name" value="PRTases_typeI"/>
    <property type="match status" value="1"/>
</dbReference>
<dbReference type="Gene3D" id="3.40.50.2020">
    <property type="match status" value="1"/>
</dbReference>
<dbReference type="NCBIfam" id="TIGR01203">
    <property type="entry name" value="HGPRTase"/>
    <property type="match status" value="1"/>
</dbReference>
<comment type="cofactor">
    <cofactor evidence="1 15">
        <name>Mg(2+)</name>
        <dbReference type="ChEBI" id="CHEBI:18420"/>
    </cofactor>
</comment>
<dbReference type="KEGG" id="anf:AQPE_3495"/>
<evidence type="ECO:0000259" key="16">
    <source>
        <dbReference type="Pfam" id="PF00156"/>
    </source>
</evidence>
<evidence type="ECO:0000256" key="15">
    <source>
        <dbReference type="RuleBase" id="RU364099"/>
    </source>
</evidence>
<dbReference type="GO" id="GO:0000287">
    <property type="term" value="F:magnesium ion binding"/>
    <property type="evidence" value="ECO:0007669"/>
    <property type="project" value="TreeGrafter"/>
</dbReference>
<dbReference type="UniPathway" id="UPA00591">
    <property type="reaction ID" value="UER00648"/>
</dbReference>
<proteinExistence type="inferred from homology"/>
<dbReference type="GO" id="GO:0006178">
    <property type="term" value="P:guanine salvage"/>
    <property type="evidence" value="ECO:0007669"/>
    <property type="project" value="TreeGrafter"/>
</dbReference>
<keyword evidence="8 15" id="KW-0808">Transferase</keyword>
<dbReference type="RefSeq" id="WP_318347566.1">
    <property type="nucleotide sequence ID" value="NZ_AP018694.1"/>
</dbReference>
<evidence type="ECO:0000256" key="6">
    <source>
        <dbReference type="ARBA" id="ARBA00022490"/>
    </source>
</evidence>
<comment type="pathway">
    <text evidence="3 15">Purine metabolism; IMP biosynthesis via salvage pathway; IMP from hypoxanthine: step 1/1.</text>
</comment>
<evidence type="ECO:0000256" key="12">
    <source>
        <dbReference type="ARBA" id="ARBA00022842"/>
    </source>
</evidence>
<keyword evidence="6 15" id="KW-0963">Cytoplasm</keyword>
<evidence type="ECO:0000256" key="14">
    <source>
        <dbReference type="ARBA" id="ARBA00049402"/>
    </source>
</evidence>
<sequence length="181" mass="20478">MKNVKIHDKEFELFITYEKIRSIVEEMSEKMNNDFKDKNPLFLCILNGSFMFAAEIFKRISLLDAEISFIKLASYSGTHTTGSVKQLIGLNEDLTGRTVIVLEDIVDSGITIVNTIEQIKAKNPADIKIATLLLKPDALQVKVQLDYIGLEIPNDFIVGYGLDYDGRGRNLIDIYKVTEKK</sequence>
<comment type="catalytic activity">
    <reaction evidence="14">
        <text>IMP + diphosphate = hypoxanthine + 5-phospho-alpha-D-ribose 1-diphosphate</text>
        <dbReference type="Rhea" id="RHEA:17973"/>
        <dbReference type="ChEBI" id="CHEBI:17368"/>
        <dbReference type="ChEBI" id="CHEBI:33019"/>
        <dbReference type="ChEBI" id="CHEBI:58017"/>
        <dbReference type="ChEBI" id="CHEBI:58053"/>
        <dbReference type="EC" id="2.4.2.8"/>
    </reaction>
    <physiologicalReaction direction="right-to-left" evidence="14">
        <dbReference type="Rhea" id="RHEA:17975"/>
    </physiologicalReaction>
</comment>
<keyword evidence="9 15" id="KW-0479">Metal-binding</keyword>
<keyword evidence="12 15" id="KW-0460">Magnesium</keyword>
<dbReference type="SUPFAM" id="SSF53271">
    <property type="entry name" value="PRTase-like"/>
    <property type="match status" value="1"/>
</dbReference>
<reference evidence="17" key="1">
    <citation type="journal article" date="2020" name="Int. J. Syst. Evol. Microbiol.">
        <title>Aquipluma nitroreducens gen. nov. sp. nov., a novel facultatively anaerobic bacterium isolated from a freshwater lake.</title>
        <authorList>
            <person name="Watanabe M."/>
            <person name="Kojima H."/>
            <person name="Fukui M."/>
        </authorList>
    </citation>
    <scope>NUCLEOTIDE SEQUENCE</scope>
    <source>
        <strain evidence="17">MeG22</strain>
    </source>
</reference>
<dbReference type="GO" id="GO:0052657">
    <property type="term" value="F:guanine phosphoribosyltransferase activity"/>
    <property type="evidence" value="ECO:0007669"/>
    <property type="project" value="RHEA"/>
</dbReference>
<gene>
    <name evidence="17" type="ORF">AQPE_3495</name>
</gene>
<evidence type="ECO:0000256" key="3">
    <source>
        <dbReference type="ARBA" id="ARBA00004669"/>
    </source>
</evidence>
<keyword evidence="18" id="KW-1185">Reference proteome</keyword>
<dbReference type="GO" id="GO:0005829">
    <property type="term" value="C:cytosol"/>
    <property type="evidence" value="ECO:0007669"/>
    <property type="project" value="TreeGrafter"/>
</dbReference>
<keyword evidence="10 15" id="KW-0660">Purine salvage</keyword>
<comment type="similarity">
    <text evidence="4 15">Belongs to the purine/pyrimidine phosphoribosyltransferase family.</text>
</comment>
<evidence type="ECO:0000256" key="5">
    <source>
        <dbReference type="ARBA" id="ARBA00011895"/>
    </source>
</evidence>
<dbReference type="AlphaFoldDB" id="A0A5K7SCL4"/>
<evidence type="ECO:0000256" key="8">
    <source>
        <dbReference type="ARBA" id="ARBA00022679"/>
    </source>
</evidence>
<dbReference type="InterPro" id="IPR000836">
    <property type="entry name" value="PRTase_dom"/>
</dbReference>
<name>A0A5K7SCL4_9BACT</name>
<dbReference type="GO" id="GO:0032263">
    <property type="term" value="P:GMP salvage"/>
    <property type="evidence" value="ECO:0007669"/>
    <property type="project" value="TreeGrafter"/>
</dbReference>
<organism evidence="17 18">
    <name type="scientific">Aquipluma nitroreducens</name>
    <dbReference type="NCBI Taxonomy" id="2010828"/>
    <lineage>
        <taxon>Bacteria</taxon>
        <taxon>Pseudomonadati</taxon>
        <taxon>Bacteroidota</taxon>
        <taxon>Bacteroidia</taxon>
        <taxon>Marinilabiliales</taxon>
        <taxon>Prolixibacteraceae</taxon>
        <taxon>Aquipluma</taxon>
    </lineage>
</organism>
<evidence type="ECO:0000313" key="17">
    <source>
        <dbReference type="EMBL" id="BBE19310.1"/>
    </source>
</evidence>
<dbReference type="Pfam" id="PF00156">
    <property type="entry name" value="Pribosyltran"/>
    <property type="match status" value="1"/>
</dbReference>
<evidence type="ECO:0000256" key="11">
    <source>
        <dbReference type="ARBA" id="ARBA00022741"/>
    </source>
</evidence>